<dbReference type="PROSITE" id="PS51257">
    <property type="entry name" value="PROKAR_LIPOPROTEIN"/>
    <property type="match status" value="1"/>
</dbReference>
<dbReference type="EMBL" id="CP070608">
    <property type="protein sequence ID" value="QSE98965.1"/>
    <property type="molecule type" value="Genomic_DNA"/>
</dbReference>
<dbReference type="Pfam" id="PF18958">
    <property type="entry name" value="DUF5700"/>
    <property type="match status" value="1"/>
</dbReference>
<reference evidence="1" key="1">
    <citation type="submission" date="2021-02" db="EMBL/GenBank/DDBJ databases">
        <title>Fulvivirga sp. S481 isolated from sea water.</title>
        <authorList>
            <person name="Bae S.S."/>
            <person name="Baek K."/>
        </authorList>
    </citation>
    <scope>NUCLEOTIDE SEQUENCE</scope>
    <source>
        <strain evidence="1">S481</strain>
    </source>
</reference>
<accession>A0A975A267</accession>
<name>A0A975A267_9BACT</name>
<protein>
    <submittedName>
        <fullName evidence="1">Uncharacterized protein</fullName>
    </submittedName>
</protein>
<dbReference type="InterPro" id="IPR043754">
    <property type="entry name" value="DUF5700"/>
</dbReference>
<proteinExistence type="predicted"/>
<sequence length="371" mass="42955">MTLIKPSRWPLFITISLILLACVRPSNNGKSSQYSEYNFTTESAVKAIEIAKLLQANKNVSDEEWESLFNSEGYSNYLIYSNSPSQKREIKAAVETVFNPAYEDKLDSLMNIPLLMDQDYFKLSLIRNFRDLKNNFDKAQIFLESTDFNELITSGDSLARTYLPKRVLDSLPKLYDIHLILSDPDAKVMENAIVFDLNMALNRGTDDLIKIIAHEFHHNYRALTAKRYEHPLMIQLNKIHQEGVADLIDKDEPPIQKLSLYPKTIIDMYNSDYENTPKKLKNLDLLTNTFLNQEIDSLTYYGRLENFFAFGGHTNGFYMSLKIAKKKNLQILIDNYDDPIQFIEIYNEVTQESAGDHVFSSEFIDYLKKIE</sequence>
<dbReference type="Proteomes" id="UP000662783">
    <property type="component" value="Chromosome"/>
</dbReference>
<dbReference type="AlphaFoldDB" id="A0A975A267"/>
<evidence type="ECO:0000313" key="1">
    <source>
        <dbReference type="EMBL" id="QSE98965.1"/>
    </source>
</evidence>
<evidence type="ECO:0000313" key="2">
    <source>
        <dbReference type="Proteomes" id="UP000662783"/>
    </source>
</evidence>
<gene>
    <name evidence="1" type="ORF">JR347_07740</name>
</gene>
<organism evidence="1 2">
    <name type="scientific">Fulvivirga lutea</name>
    <dbReference type="NCBI Taxonomy" id="2810512"/>
    <lineage>
        <taxon>Bacteria</taxon>
        <taxon>Pseudomonadati</taxon>
        <taxon>Bacteroidota</taxon>
        <taxon>Cytophagia</taxon>
        <taxon>Cytophagales</taxon>
        <taxon>Fulvivirgaceae</taxon>
        <taxon>Fulvivirga</taxon>
    </lineage>
</organism>
<dbReference type="RefSeq" id="WP_205723479.1">
    <property type="nucleotide sequence ID" value="NZ_CP070608.1"/>
</dbReference>
<dbReference type="KEGG" id="fuv:JR347_07740"/>
<keyword evidence="2" id="KW-1185">Reference proteome</keyword>